<evidence type="ECO:0000313" key="5">
    <source>
        <dbReference type="Proteomes" id="UP001596445"/>
    </source>
</evidence>
<evidence type="ECO:0000313" key="4">
    <source>
        <dbReference type="EMBL" id="MFC7059998.1"/>
    </source>
</evidence>
<keyword evidence="1" id="KW-0560">Oxidoreductase</keyword>
<dbReference type="GO" id="GO:0004497">
    <property type="term" value="F:monooxygenase activity"/>
    <property type="evidence" value="ECO:0007669"/>
    <property type="project" value="UniProtKB-KW"/>
</dbReference>
<accession>A0ABD5W362</accession>
<keyword evidence="5" id="KW-1185">Reference proteome</keyword>
<dbReference type="PANTHER" id="PTHR13789:SF309">
    <property type="entry name" value="PUTATIVE (AFU_ORTHOLOGUE AFUA_6G14510)-RELATED"/>
    <property type="match status" value="1"/>
</dbReference>
<dbReference type="Gene3D" id="3.50.50.60">
    <property type="entry name" value="FAD/NAD(P)-binding domain"/>
    <property type="match status" value="1"/>
</dbReference>
<dbReference type="InterPro" id="IPR050493">
    <property type="entry name" value="FAD-dep_Monooxygenase_BioMet"/>
</dbReference>
<proteinExistence type="predicted"/>
<sequence length="256" mass="27963">MNDETRYGNDLQVLVVGGGIAGLTCAGLLEQRGFSPDIVEKTNRYGGLGYALGLWPAGSNILKGLGAYEAFQAHADPMHTYTLLSDSGKKLHSYDLSGLAVEYGKPHLIWRPRLIDVLGETVTDENIRMGTTVTDIDQHDDVVDVTFTDGTEGTYDLVVGADGIHSTVREQVFGDVSLTYQGMTSWAFWVDEELLDRGVIKEHWGDGRFAGLYPTDDGLACFLPWLHRKGCPIPSPSGKDVFGSVSRIWAGSFRTC</sequence>
<evidence type="ECO:0000256" key="1">
    <source>
        <dbReference type="ARBA" id="ARBA00023002"/>
    </source>
</evidence>
<dbReference type="Pfam" id="PF01494">
    <property type="entry name" value="FAD_binding_3"/>
    <property type="match status" value="1"/>
</dbReference>
<dbReference type="RefSeq" id="WP_382187382.1">
    <property type="nucleotide sequence ID" value="NZ_JBHSZI010000005.1"/>
</dbReference>
<dbReference type="Proteomes" id="UP001596445">
    <property type="component" value="Unassembled WGS sequence"/>
</dbReference>
<name>A0ABD5W362_9EURY</name>
<protein>
    <submittedName>
        <fullName evidence="4">FAD-dependent oxidoreductase</fullName>
    </submittedName>
</protein>
<evidence type="ECO:0000259" key="3">
    <source>
        <dbReference type="Pfam" id="PF01494"/>
    </source>
</evidence>
<comment type="caution">
    <text evidence="4">The sequence shown here is derived from an EMBL/GenBank/DDBJ whole genome shotgun (WGS) entry which is preliminary data.</text>
</comment>
<reference evidence="4 5" key="1">
    <citation type="journal article" date="2019" name="Int. J. Syst. Evol. Microbiol.">
        <title>The Global Catalogue of Microorganisms (GCM) 10K type strain sequencing project: providing services to taxonomists for standard genome sequencing and annotation.</title>
        <authorList>
            <consortium name="The Broad Institute Genomics Platform"/>
            <consortium name="The Broad Institute Genome Sequencing Center for Infectious Disease"/>
            <person name="Wu L."/>
            <person name="Ma J."/>
        </authorList>
    </citation>
    <scope>NUCLEOTIDE SEQUENCE [LARGE SCALE GENOMIC DNA]</scope>
    <source>
        <strain evidence="4 5">JCM 30072</strain>
    </source>
</reference>
<dbReference type="InterPro" id="IPR002938">
    <property type="entry name" value="FAD-bd"/>
</dbReference>
<dbReference type="PRINTS" id="PR00420">
    <property type="entry name" value="RNGMNOXGNASE"/>
</dbReference>
<dbReference type="EMBL" id="JBHSZI010000005">
    <property type="protein sequence ID" value="MFC7059998.1"/>
    <property type="molecule type" value="Genomic_DNA"/>
</dbReference>
<dbReference type="InterPro" id="IPR036188">
    <property type="entry name" value="FAD/NAD-bd_sf"/>
</dbReference>
<evidence type="ECO:0000256" key="2">
    <source>
        <dbReference type="ARBA" id="ARBA00023033"/>
    </source>
</evidence>
<gene>
    <name evidence="4" type="ORF">ACFQQG_19515</name>
</gene>
<keyword evidence="2" id="KW-0503">Monooxygenase</keyword>
<feature type="domain" description="FAD-binding" evidence="3">
    <location>
        <begin position="11"/>
        <end position="172"/>
    </location>
</feature>
<organism evidence="4 5">
    <name type="scientific">Halovenus salina</name>
    <dbReference type="NCBI Taxonomy" id="1510225"/>
    <lineage>
        <taxon>Archaea</taxon>
        <taxon>Methanobacteriati</taxon>
        <taxon>Methanobacteriota</taxon>
        <taxon>Stenosarchaea group</taxon>
        <taxon>Halobacteria</taxon>
        <taxon>Halobacteriales</taxon>
        <taxon>Haloarculaceae</taxon>
        <taxon>Halovenus</taxon>
    </lineage>
</organism>
<dbReference type="PANTHER" id="PTHR13789">
    <property type="entry name" value="MONOOXYGENASE"/>
    <property type="match status" value="1"/>
</dbReference>
<dbReference type="SUPFAM" id="SSF51905">
    <property type="entry name" value="FAD/NAD(P)-binding domain"/>
    <property type="match status" value="1"/>
</dbReference>
<dbReference type="AlphaFoldDB" id="A0ABD5W362"/>